<evidence type="ECO:0000256" key="1">
    <source>
        <dbReference type="SAM" id="MobiDB-lite"/>
    </source>
</evidence>
<reference evidence="3 4" key="1">
    <citation type="submission" date="2019-07" db="EMBL/GenBank/DDBJ databases">
        <title>Rhodotorula toruloides NBRC10032 genome sequencing.</title>
        <authorList>
            <person name="Shida Y."/>
            <person name="Takaku H."/>
            <person name="Ogasawara W."/>
            <person name="Mori K."/>
        </authorList>
    </citation>
    <scope>NUCLEOTIDE SEQUENCE [LARGE SCALE GENOMIC DNA]</scope>
    <source>
        <strain evidence="3 4">NBRC10032</strain>
    </source>
</reference>
<dbReference type="Gene3D" id="1.20.1280.50">
    <property type="match status" value="1"/>
</dbReference>
<comment type="caution">
    <text evidence="3">The sequence shown here is derived from an EMBL/GenBank/DDBJ whole genome shotgun (WGS) entry which is preliminary data.</text>
</comment>
<evidence type="ECO:0000259" key="2">
    <source>
        <dbReference type="PROSITE" id="PS50181"/>
    </source>
</evidence>
<dbReference type="OrthoDB" id="2525973at2759"/>
<name>A0A511K6V9_RHOTO</name>
<gene>
    <name evidence="3" type="ORF">Rt10032_c01g0044</name>
</gene>
<sequence length="360" mass="40857">MPRRAKKVAKAAVRASTDDVDMQPAANDAPFEPAAEDDAPAPPPAKKPKNRYALSKVKGKKGVMAVFNALPIDLIFDIASHLDPCDLYVLSRTCKVFRSVVTGTNSRALWQEARARVGLPELELPMTDLQYAHLLFGKGCTFCDRKNAGKPEPYFHARTCTACLKDKFADTYTSGGNSAVRKAASNDLHPITLFCTIGTSHASRHGTQYRLADVTRVNAGLKSRFPITGESYVDRNWIAARRDAQIYGGETASEPTTPAQKWYVEYMEPKSIARRQDGDKLRLWLDAQERAKAQSKDEIRKIRREDLERRFKEQGFTDDEFNWEWRKEALVKKPELLTERMWAKNEPILEAKLLDIRRRR</sequence>
<organism evidence="3 4">
    <name type="scientific">Rhodotorula toruloides</name>
    <name type="common">Yeast</name>
    <name type="synonym">Rhodosporidium toruloides</name>
    <dbReference type="NCBI Taxonomy" id="5286"/>
    <lineage>
        <taxon>Eukaryota</taxon>
        <taxon>Fungi</taxon>
        <taxon>Dikarya</taxon>
        <taxon>Basidiomycota</taxon>
        <taxon>Pucciniomycotina</taxon>
        <taxon>Microbotryomycetes</taxon>
        <taxon>Sporidiobolales</taxon>
        <taxon>Sporidiobolaceae</taxon>
        <taxon>Rhodotorula</taxon>
    </lineage>
</organism>
<dbReference type="PROSITE" id="PS50181">
    <property type="entry name" value="FBOX"/>
    <property type="match status" value="1"/>
</dbReference>
<protein>
    <submittedName>
        <fullName evidence="3">F-box domain contaning protein</fullName>
    </submittedName>
</protein>
<evidence type="ECO:0000313" key="4">
    <source>
        <dbReference type="Proteomes" id="UP000321518"/>
    </source>
</evidence>
<feature type="domain" description="F-box" evidence="2">
    <location>
        <begin position="64"/>
        <end position="113"/>
    </location>
</feature>
<evidence type="ECO:0000313" key="3">
    <source>
        <dbReference type="EMBL" id="GEM06027.1"/>
    </source>
</evidence>
<dbReference type="Proteomes" id="UP000321518">
    <property type="component" value="Unassembled WGS sequence"/>
</dbReference>
<dbReference type="SUPFAM" id="SSF81383">
    <property type="entry name" value="F-box domain"/>
    <property type="match status" value="1"/>
</dbReference>
<accession>A0A511K6V9</accession>
<dbReference type="CDD" id="cd09917">
    <property type="entry name" value="F-box_SF"/>
    <property type="match status" value="1"/>
</dbReference>
<feature type="region of interest" description="Disordered" evidence="1">
    <location>
        <begin position="1"/>
        <end position="50"/>
    </location>
</feature>
<dbReference type="Pfam" id="PF12937">
    <property type="entry name" value="F-box-like"/>
    <property type="match status" value="1"/>
</dbReference>
<dbReference type="InterPro" id="IPR001810">
    <property type="entry name" value="F-box_dom"/>
</dbReference>
<proteinExistence type="predicted"/>
<dbReference type="SMART" id="SM00256">
    <property type="entry name" value="FBOX"/>
    <property type="match status" value="1"/>
</dbReference>
<dbReference type="AlphaFoldDB" id="A0A511K6V9"/>
<feature type="compositionally biased region" description="Low complexity" evidence="1">
    <location>
        <begin position="24"/>
        <end position="33"/>
    </location>
</feature>
<dbReference type="InterPro" id="IPR036047">
    <property type="entry name" value="F-box-like_dom_sf"/>
</dbReference>
<dbReference type="EMBL" id="BJWK01000001">
    <property type="protein sequence ID" value="GEM06027.1"/>
    <property type="molecule type" value="Genomic_DNA"/>
</dbReference>